<comment type="caution">
    <text evidence="2">The sequence shown here is derived from an EMBL/GenBank/DDBJ whole genome shotgun (WGS) entry which is preliminary data.</text>
</comment>
<name>A0ABD5PD18_9EURY</name>
<proteinExistence type="predicted"/>
<evidence type="ECO:0000259" key="1">
    <source>
        <dbReference type="Pfam" id="PF24035"/>
    </source>
</evidence>
<keyword evidence="3" id="KW-1185">Reference proteome</keyword>
<organism evidence="2 3">
    <name type="scientific">Halobium salinum</name>
    <dbReference type="NCBI Taxonomy" id="1364940"/>
    <lineage>
        <taxon>Archaea</taxon>
        <taxon>Methanobacteriati</taxon>
        <taxon>Methanobacteriota</taxon>
        <taxon>Stenosarchaea group</taxon>
        <taxon>Halobacteria</taxon>
        <taxon>Halobacteriales</taxon>
        <taxon>Haloferacaceae</taxon>
        <taxon>Halobium</taxon>
    </lineage>
</organism>
<dbReference type="InterPro" id="IPR055768">
    <property type="entry name" value="DUF7344"/>
</dbReference>
<protein>
    <recommendedName>
        <fullName evidence="1">DUF7344 domain-containing protein</fullName>
    </recommendedName>
</protein>
<feature type="domain" description="DUF7344" evidence="1">
    <location>
        <begin position="20"/>
        <end position="94"/>
    </location>
</feature>
<dbReference type="Proteomes" id="UP001595921">
    <property type="component" value="Unassembled WGS sequence"/>
</dbReference>
<dbReference type="Pfam" id="PF24035">
    <property type="entry name" value="DUF7344"/>
    <property type="match status" value="1"/>
</dbReference>
<evidence type="ECO:0000313" key="2">
    <source>
        <dbReference type="EMBL" id="MFC4358830.1"/>
    </source>
</evidence>
<accession>A0ABD5PD18</accession>
<reference evidence="2 3" key="1">
    <citation type="journal article" date="2019" name="Int. J. Syst. Evol. Microbiol.">
        <title>The Global Catalogue of Microorganisms (GCM) 10K type strain sequencing project: providing services to taxonomists for standard genome sequencing and annotation.</title>
        <authorList>
            <consortium name="The Broad Institute Genomics Platform"/>
            <consortium name="The Broad Institute Genome Sequencing Center for Infectious Disease"/>
            <person name="Wu L."/>
            <person name="Ma J."/>
        </authorList>
    </citation>
    <scope>NUCLEOTIDE SEQUENCE [LARGE SCALE GENOMIC DNA]</scope>
    <source>
        <strain evidence="2 3">CGMCC 1.12553</strain>
    </source>
</reference>
<sequence>MAATDPATTRPDHALGCLGQVLSDPRRQRTLDALDASDAGRVGLETLAGAVAAREFDDDSGHADRVANALHHVHLPKLEELDLLDYDRATREVTPNDCRIATLREAASRAASALGGGVR</sequence>
<dbReference type="AlphaFoldDB" id="A0ABD5PD18"/>
<dbReference type="RefSeq" id="WP_267623357.1">
    <property type="nucleotide sequence ID" value="NZ_JAODIW010000008.1"/>
</dbReference>
<dbReference type="EMBL" id="JBHSDS010000006">
    <property type="protein sequence ID" value="MFC4358830.1"/>
    <property type="molecule type" value="Genomic_DNA"/>
</dbReference>
<gene>
    <name evidence="2" type="ORF">ACFO0N_12845</name>
</gene>
<evidence type="ECO:0000313" key="3">
    <source>
        <dbReference type="Proteomes" id="UP001595921"/>
    </source>
</evidence>